<gene>
    <name evidence="1" type="ORF">PFLU3_47970</name>
</gene>
<protein>
    <recommendedName>
        <fullName evidence="3">DUF3077 domain-containing protein</fullName>
    </recommendedName>
</protein>
<dbReference type="RefSeq" id="WP_043050994.1">
    <property type="nucleotide sequence ID" value="NZ_JXCQ01000067.1"/>
</dbReference>
<comment type="caution">
    <text evidence="1">The sequence shown here is derived from an EMBL/GenBank/DDBJ whole genome shotgun (WGS) entry which is preliminary data.</text>
</comment>
<dbReference type="Pfam" id="PF19619">
    <property type="entry name" value="DUF6124"/>
    <property type="match status" value="1"/>
</dbReference>
<reference evidence="1 2" key="1">
    <citation type="submission" date="2015-01" db="EMBL/GenBank/DDBJ databases">
        <title>Genome sequence of the beneficial rhizobacterium Pseudomonas fluorescens 2-79.</title>
        <authorList>
            <person name="Thuermer A."/>
            <person name="Daniel R."/>
        </authorList>
    </citation>
    <scope>NUCLEOTIDE SEQUENCE [LARGE SCALE GENOMIC DNA]</scope>
    <source>
        <strain evidence="1 2">2-79</strain>
    </source>
</reference>
<dbReference type="EMBL" id="JXCQ01000067">
    <property type="protein sequence ID" value="KIR19805.1"/>
    <property type="molecule type" value="Genomic_DNA"/>
</dbReference>
<evidence type="ECO:0000313" key="1">
    <source>
        <dbReference type="EMBL" id="KIR19805.1"/>
    </source>
</evidence>
<dbReference type="Proteomes" id="UP000032210">
    <property type="component" value="Unassembled WGS sequence"/>
</dbReference>
<accession>A0A0D0TG66</accession>
<evidence type="ECO:0008006" key="3">
    <source>
        <dbReference type="Google" id="ProtNLM"/>
    </source>
</evidence>
<dbReference type="PATRIC" id="fig|294.125.peg.4927"/>
<sequence>MIKDSPNPPSDSNLLFTLHPNLDTETLLVNASQDLESINAIAAHLAFEVDGSQRSVVLGICRMVEGVQLLVDRVVEGGGETRAQ</sequence>
<dbReference type="AlphaFoldDB" id="A0A0D0TG66"/>
<name>A0A0D0TG66_PSEFL</name>
<proteinExistence type="predicted"/>
<evidence type="ECO:0000313" key="2">
    <source>
        <dbReference type="Proteomes" id="UP000032210"/>
    </source>
</evidence>
<organism evidence="1 2">
    <name type="scientific">Pseudomonas fluorescens</name>
    <dbReference type="NCBI Taxonomy" id="294"/>
    <lineage>
        <taxon>Bacteria</taxon>
        <taxon>Pseudomonadati</taxon>
        <taxon>Pseudomonadota</taxon>
        <taxon>Gammaproteobacteria</taxon>
        <taxon>Pseudomonadales</taxon>
        <taxon>Pseudomonadaceae</taxon>
        <taxon>Pseudomonas</taxon>
    </lineage>
</organism>